<comment type="caution">
    <text evidence="1">The sequence shown here is derived from an EMBL/GenBank/DDBJ whole genome shotgun (WGS) entry which is preliminary data.</text>
</comment>
<evidence type="ECO:0000313" key="2">
    <source>
        <dbReference type="Proteomes" id="UP000483379"/>
    </source>
</evidence>
<protein>
    <submittedName>
        <fullName evidence="1">Uncharacterized protein</fullName>
    </submittedName>
</protein>
<dbReference type="Proteomes" id="UP000483379">
    <property type="component" value="Unassembled WGS sequence"/>
</dbReference>
<reference evidence="1 2" key="1">
    <citation type="submission" date="2020-02" db="EMBL/GenBank/DDBJ databases">
        <title>Genome sequences of Thiorhodococcus mannitoliphagus and Thiorhodococcus minor, purple sulfur photosynthetic bacteria in the gammaproteobacterial family, Chromatiaceae.</title>
        <authorList>
            <person name="Aviles F.A."/>
            <person name="Meyer T.E."/>
            <person name="Kyndt J.A."/>
        </authorList>
    </citation>
    <scope>NUCLEOTIDE SEQUENCE [LARGE SCALE GENOMIC DNA]</scope>
    <source>
        <strain evidence="1 2">DSM 11518</strain>
    </source>
</reference>
<keyword evidence="2" id="KW-1185">Reference proteome</keyword>
<dbReference type="AlphaFoldDB" id="A0A6M0K6K5"/>
<dbReference type="RefSeq" id="WP_164456694.1">
    <property type="nucleotide sequence ID" value="NZ_JAAIJQ010000259.1"/>
</dbReference>
<evidence type="ECO:0000313" key="1">
    <source>
        <dbReference type="EMBL" id="NEV65382.1"/>
    </source>
</evidence>
<organism evidence="1 2">
    <name type="scientific">Thiorhodococcus minor</name>
    <dbReference type="NCBI Taxonomy" id="57489"/>
    <lineage>
        <taxon>Bacteria</taxon>
        <taxon>Pseudomonadati</taxon>
        <taxon>Pseudomonadota</taxon>
        <taxon>Gammaproteobacteria</taxon>
        <taxon>Chromatiales</taxon>
        <taxon>Chromatiaceae</taxon>
        <taxon>Thiorhodococcus</taxon>
    </lineage>
</organism>
<gene>
    <name evidence="1" type="ORF">G3446_26790</name>
</gene>
<dbReference type="EMBL" id="JAAIJQ010000259">
    <property type="protein sequence ID" value="NEV65382.1"/>
    <property type="molecule type" value="Genomic_DNA"/>
</dbReference>
<accession>A0A6M0K6K5</accession>
<sequence>MVDELSAKAFEAYVSELKGYLKAFDRVCGRSYFFGVICLETKESLDIEMQSYFNRWNKERDKKILYKGFRVIDYNALVSEIDEMVFHGFLNVREVSGKPSSGLSGVFVDDINEFFGLISTTINPEGVFYPLRKSPIYLLEISREDLERALFFSVKVEHVLLITYFYKVRVDPSACV</sequence>
<proteinExistence type="predicted"/>
<name>A0A6M0K6K5_9GAMM</name>